<dbReference type="OMA" id="IFTHHAP"/>
<dbReference type="Gene3D" id="3.60.21.10">
    <property type="match status" value="1"/>
</dbReference>
<comment type="caution">
    <text evidence="1">The sequence shown here is derived from an EMBL/GenBank/DDBJ whole genome shotgun (WGS) entry which is preliminary data.</text>
</comment>
<accession>A0A1C7M8H0</accession>
<dbReference type="SUPFAM" id="SSF56300">
    <property type="entry name" value="Metallo-dependent phosphatases"/>
    <property type="match status" value="1"/>
</dbReference>
<reference evidence="1 2" key="1">
    <citation type="submission" date="2016-03" db="EMBL/GenBank/DDBJ databases">
        <title>Whole genome sequencing of Grifola frondosa 9006-11.</title>
        <authorList>
            <person name="Min B."/>
            <person name="Park H."/>
            <person name="Kim J.-G."/>
            <person name="Cho H."/>
            <person name="Oh Y.-L."/>
            <person name="Kong W.-S."/>
            <person name="Choi I.-G."/>
        </authorList>
    </citation>
    <scope>NUCLEOTIDE SEQUENCE [LARGE SCALE GENOMIC DNA]</scope>
    <source>
        <strain evidence="1 2">9006-11</strain>
    </source>
</reference>
<dbReference type="PANTHER" id="PTHR37844">
    <property type="entry name" value="SER/THR PROTEIN PHOSPHATASE SUPERFAMILY (AFU_ORTHOLOGUE AFUA_1G14840)"/>
    <property type="match status" value="1"/>
</dbReference>
<dbReference type="PANTHER" id="PTHR37844:SF2">
    <property type="entry name" value="SER_THR PROTEIN PHOSPHATASE SUPERFAMILY (AFU_ORTHOLOGUE AFUA_1G14840)"/>
    <property type="match status" value="1"/>
</dbReference>
<protein>
    <submittedName>
        <fullName evidence="1">Uncharacterized protein</fullName>
    </submittedName>
</protein>
<keyword evidence="2" id="KW-1185">Reference proteome</keyword>
<organism evidence="1 2">
    <name type="scientific">Grifola frondosa</name>
    <name type="common">Maitake</name>
    <name type="synonym">Polyporus frondosus</name>
    <dbReference type="NCBI Taxonomy" id="5627"/>
    <lineage>
        <taxon>Eukaryota</taxon>
        <taxon>Fungi</taxon>
        <taxon>Dikarya</taxon>
        <taxon>Basidiomycota</taxon>
        <taxon>Agaricomycotina</taxon>
        <taxon>Agaricomycetes</taxon>
        <taxon>Polyporales</taxon>
        <taxon>Grifolaceae</taxon>
        <taxon>Grifola</taxon>
    </lineage>
</organism>
<gene>
    <name evidence="1" type="ORF">A0H81_06951</name>
</gene>
<evidence type="ECO:0000313" key="1">
    <source>
        <dbReference type="EMBL" id="OBZ73205.1"/>
    </source>
</evidence>
<dbReference type="EMBL" id="LUGG01000007">
    <property type="protein sequence ID" value="OBZ73205.1"/>
    <property type="molecule type" value="Genomic_DNA"/>
</dbReference>
<evidence type="ECO:0000313" key="2">
    <source>
        <dbReference type="Proteomes" id="UP000092993"/>
    </source>
</evidence>
<dbReference type="Proteomes" id="UP000092993">
    <property type="component" value="Unassembled WGS sequence"/>
</dbReference>
<dbReference type="AlphaFoldDB" id="A0A1C7M8H0"/>
<name>A0A1C7M8H0_GRIFR</name>
<dbReference type="OrthoDB" id="550558at2759"/>
<proteinExistence type="predicted"/>
<sequence>MQIQILSDLHLEIERQGSAPGREFYHYEIPVRAEHLALLGDIGWTIDDRLFEWLRVQLKLFKTVYFVSGNHGASDTRARCQSLNVSQNHIDHQSSVSSYLTTRWVVGSLTCTCMNTQNESASKLGAFATDVNSDPTLGSFIYLNRTRHDVSPKLTILGCTLWSALNPADLDILSWSLTDFRRISSFDPETFVALHRADLEWLNSTVSAIANEEPERDIVVFTHHSPTLDGTGDPKFNDQPTNSAFATELAGETCWTSGKVSLWAFGHTHWCCDFERDGVRVYSNQRGYGEGRGGYSADKVIKL</sequence>
<dbReference type="GO" id="GO:0016787">
    <property type="term" value="F:hydrolase activity"/>
    <property type="evidence" value="ECO:0007669"/>
    <property type="project" value="InterPro"/>
</dbReference>
<dbReference type="InterPro" id="IPR029052">
    <property type="entry name" value="Metallo-depent_PP-like"/>
</dbReference>